<evidence type="ECO:0000259" key="2">
    <source>
        <dbReference type="PROSITE" id="PS51089"/>
    </source>
</evidence>
<dbReference type="Proteomes" id="UP000791440">
    <property type="component" value="Unassembled WGS sequence"/>
</dbReference>
<keyword evidence="4" id="KW-1185">Reference proteome</keyword>
<gene>
    <name evidence="3" type="ORF">O3G_MSEX004509</name>
</gene>
<feature type="region of interest" description="Disordered" evidence="1">
    <location>
        <begin position="393"/>
        <end position="503"/>
    </location>
</feature>
<dbReference type="SMART" id="SM00262">
    <property type="entry name" value="GEL"/>
    <property type="match status" value="4"/>
</dbReference>
<dbReference type="GO" id="GO:0051014">
    <property type="term" value="P:actin filament severing"/>
    <property type="evidence" value="ECO:0007669"/>
    <property type="project" value="TreeGrafter"/>
</dbReference>
<evidence type="ECO:0000313" key="3">
    <source>
        <dbReference type="EMBL" id="KAG6446573.1"/>
    </source>
</evidence>
<evidence type="ECO:0000256" key="1">
    <source>
        <dbReference type="SAM" id="MobiDB-lite"/>
    </source>
</evidence>
<dbReference type="InterPro" id="IPR007122">
    <property type="entry name" value="Villin/Gelsolin"/>
</dbReference>
<feature type="compositionally biased region" description="Low complexity" evidence="1">
    <location>
        <begin position="446"/>
        <end position="456"/>
    </location>
</feature>
<dbReference type="SMART" id="SM00153">
    <property type="entry name" value="VHP"/>
    <property type="match status" value="1"/>
</dbReference>
<dbReference type="CDD" id="cd11293">
    <property type="entry name" value="gelsolin_S4_like"/>
    <property type="match status" value="1"/>
</dbReference>
<feature type="compositionally biased region" description="Basic and acidic residues" evidence="1">
    <location>
        <begin position="458"/>
        <end position="471"/>
    </location>
</feature>
<dbReference type="PANTHER" id="PTHR11977">
    <property type="entry name" value="VILLIN"/>
    <property type="match status" value="1"/>
</dbReference>
<dbReference type="GO" id="GO:0051016">
    <property type="term" value="P:barbed-end actin filament capping"/>
    <property type="evidence" value="ECO:0007669"/>
    <property type="project" value="TreeGrafter"/>
</dbReference>
<dbReference type="PANTHER" id="PTHR11977:SF45">
    <property type="entry name" value="SUPERVILLIN"/>
    <property type="match status" value="1"/>
</dbReference>
<dbReference type="EMBL" id="JH668334">
    <property type="protein sequence ID" value="KAG6446573.1"/>
    <property type="molecule type" value="Genomic_DNA"/>
</dbReference>
<dbReference type="GO" id="GO:0005546">
    <property type="term" value="F:phosphatidylinositol-4,5-bisphosphate binding"/>
    <property type="evidence" value="ECO:0007669"/>
    <property type="project" value="TreeGrafter"/>
</dbReference>
<reference evidence="3" key="2">
    <citation type="submission" date="2020-12" db="EMBL/GenBank/DDBJ databases">
        <authorList>
            <person name="Kanost M."/>
        </authorList>
    </citation>
    <scope>NUCLEOTIDE SEQUENCE</scope>
</reference>
<evidence type="ECO:0000313" key="4">
    <source>
        <dbReference type="Proteomes" id="UP000791440"/>
    </source>
</evidence>
<feature type="compositionally biased region" description="Basic and acidic residues" evidence="1">
    <location>
        <begin position="481"/>
        <end position="491"/>
    </location>
</feature>
<feature type="region of interest" description="Disordered" evidence="1">
    <location>
        <begin position="1298"/>
        <end position="1317"/>
    </location>
</feature>
<dbReference type="GO" id="GO:0051015">
    <property type="term" value="F:actin filament binding"/>
    <property type="evidence" value="ECO:0007669"/>
    <property type="project" value="InterPro"/>
</dbReference>
<name>A0A921YWD8_MANSE</name>
<dbReference type="PROSITE" id="PS51089">
    <property type="entry name" value="HP"/>
    <property type="match status" value="1"/>
</dbReference>
<dbReference type="GO" id="GO:0008154">
    <property type="term" value="P:actin polymerization or depolymerization"/>
    <property type="evidence" value="ECO:0007669"/>
    <property type="project" value="TreeGrafter"/>
</dbReference>
<protein>
    <recommendedName>
        <fullName evidence="2">HP domain-containing protein</fullName>
    </recommendedName>
</protein>
<dbReference type="GO" id="GO:0005737">
    <property type="term" value="C:cytoplasm"/>
    <property type="evidence" value="ECO:0007669"/>
    <property type="project" value="TreeGrafter"/>
</dbReference>
<comment type="caution">
    <text evidence="3">The sequence shown here is derived from an EMBL/GenBank/DDBJ whole genome shotgun (WGS) entry which is preliminary data.</text>
</comment>
<reference evidence="3" key="1">
    <citation type="journal article" date="2016" name="Insect Biochem. Mol. Biol.">
        <title>Multifaceted biological insights from a draft genome sequence of the tobacco hornworm moth, Manduca sexta.</title>
        <authorList>
            <person name="Kanost M.R."/>
            <person name="Arrese E.L."/>
            <person name="Cao X."/>
            <person name="Chen Y.R."/>
            <person name="Chellapilla S."/>
            <person name="Goldsmith M.R."/>
            <person name="Grosse-Wilde E."/>
            <person name="Heckel D.G."/>
            <person name="Herndon N."/>
            <person name="Jiang H."/>
            <person name="Papanicolaou A."/>
            <person name="Qu J."/>
            <person name="Soulages J.L."/>
            <person name="Vogel H."/>
            <person name="Walters J."/>
            <person name="Waterhouse R.M."/>
            <person name="Ahn S.J."/>
            <person name="Almeida F.C."/>
            <person name="An C."/>
            <person name="Aqrawi P."/>
            <person name="Bretschneider A."/>
            <person name="Bryant W.B."/>
            <person name="Bucks S."/>
            <person name="Chao H."/>
            <person name="Chevignon G."/>
            <person name="Christen J.M."/>
            <person name="Clarke D.F."/>
            <person name="Dittmer N.T."/>
            <person name="Ferguson L.C.F."/>
            <person name="Garavelou S."/>
            <person name="Gordon K.H.J."/>
            <person name="Gunaratna R.T."/>
            <person name="Han Y."/>
            <person name="Hauser F."/>
            <person name="He Y."/>
            <person name="Heidel-Fischer H."/>
            <person name="Hirsh A."/>
            <person name="Hu Y."/>
            <person name="Jiang H."/>
            <person name="Kalra D."/>
            <person name="Klinner C."/>
            <person name="Konig C."/>
            <person name="Kovar C."/>
            <person name="Kroll A.R."/>
            <person name="Kuwar S.S."/>
            <person name="Lee S.L."/>
            <person name="Lehman R."/>
            <person name="Li K."/>
            <person name="Li Z."/>
            <person name="Liang H."/>
            <person name="Lovelace S."/>
            <person name="Lu Z."/>
            <person name="Mansfield J.H."/>
            <person name="McCulloch K.J."/>
            <person name="Mathew T."/>
            <person name="Morton B."/>
            <person name="Muzny D.M."/>
            <person name="Neunemann D."/>
            <person name="Ongeri F."/>
            <person name="Pauchet Y."/>
            <person name="Pu L.L."/>
            <person name="Pyrousis I."/>
            <person name="Rao X.J."/>
            <person name="Redding A."/>
            <person name="Roesel C."/>
            <person name="Sanchez-Gracia A."/>
            <person name="Schaack S."/>
            <person name="Shukla A."/>
            <person name="Tetreau G."/>
            <person name="Wang Y."/>
            <person name="Xiong G.H."/>
            <person name="Traut W."/>
            <person name="Walsh T.K."/>
            <person name="Worley K.C."/>
            <person name="Wu D."/>
            <person name="Wu W."/>
            <person name="Wu Y.Q."/>
            <person name="Zhang X."/>
            <person name="Zou Z."/>
            <person name="Zucker H."/>
            <person name="Briscoe A.D."/>
            <person name="Burmester T."/>
            <person name="Clem R.J."/>
            <person name="Feyereisen R."/>
            <person name="Grimmelikhuijzen C.J.P."/>
            <person name="Hamodrakas S.J."/>
            <person name="Hansson B.S."/>
            <person name="Huguet E."/>
            <person name="Jermiin L.S."/>
            <person name="Lan Q."/>
            <person name="Lehman H.K."/>
            <person name="Lorenzen M."/>
            <person name="Merzendorfer H."/>
            <person name="Michalopoulos I."/>
            <person name="Morton D.B."/>
            <person name="Muthukrishnan S."/>
            <person name="Oakeshott J.G."/>
            <person name="Palmer W."/>
            <person name="Park Y."/>
            <person name="Passarelli A.L."/>
            <person name="Rozas J."/>
            <person name="Schwartz L.M."/>
            <person name="Smith W."/>
            <person name="Southgate A."/>
            <person name="Vilcinskas A."/>
            <person name="Vogt R."/>
            <person name="Wang P."/>
            <person name="Werren J."/>
            <person name="Yu X.Q."/>
            <person name="Zhou J.J."/>
            <person name="Brown S.J."/>
            <person name="Scherer S.E."/>
            <person name="Richards S."/>
            <person name="Blissard G.W."/>
        </authorList>
    </citation>
    <scope>NUCLEOTIDE SEQUENCE</scope>
</reference>
<dbReference type="InterPro" id="IPR003128">
    <property type="entry name" value="Villin_headpiece"/>
</dbReference>
<dbReference type="GO" id="GO:0015629">
    <property type="term" value="C:actin cytoskeleton"/>
    <property type="evidence" value="ECO:0007669"/>
    <property type="project" value="TreeGrafter"/>
</dbReference>
<proteinExistence type="predicted"/>
<organism evidence="3 4">
    <name type="scientific">Manduca sexta</name>
    <name type="common">Tobacco hawkmoth</name>
    <name type="synonym">Tobacco hornworm</name>
    <dbReference type="NCBI Taxonomy" id="7130"/>
    <lineage>
        <taxon>Eukaryota</taxon>
        <taxon>Metazoa</taxon>
        <taxon>Ecdysozoa</taxon>
        <taxon>Arthropoda</taxon>
        <taxon>Hexapoda</taxon>
        <taxon>Insecta</taxon>
        <taxon>Pterygota</taxon>
        <taxon>Neoptera</taxon>
        <taxon>Endopterygota</taxon>
        <taxon>Lepidoptera</taxon>
        <taxon>Glossata</taxon>
        <taxon>Ditrysia</taxon>
        <taxon>Bombycoidea</taxon>
        <taxon>Sphingidae</taxon>
        <taxon>Sphinginae</taxon>
        <taxon>Sphingini</taxon>
        <taxon>Manduca</taxon>
    </lineage>
</organism>
<accession>A0A921YWD8</accession>
<dbReference type="Pfam" id="PF02209">
    <property type="entry name" value="VHP"/>
    <property type="match status" value="1"/>
</dbReference>
<dbReference type="InterPro" id="IPR007123">
    <property type="entry name" value="Gelsolin-like_dom"/>
</dbReference>
<dbReference type="Pfam" id="PF00626">
    <property type="entry name" value="Gelsolin"/>
    <property type="match status" value="1"/>
</dbReference>
<sequence length="1431" mass="161218">MYVECIIGFGVLLYLIWKLLVSKREEKIQLIQDNGDENKNEVEHQNKEKITAIPTESETLTCRIKKPINDYEPKIIEEVELTKIVQSSVLSEDVVDLIADGSRKSCSVVVKNKEVITPSSLVKQHKEKVVDNIARRESPPKEKLAEFLEKTILSGDKIQCIIQNLSLDKTELLTNDESKLLDYEVKPIEKIKQSQNEKLLNELNKIHLNHSKKISNDFNIVNNDNIVEDPVIKKTDAPIIKKAEESIIQNEEDPIKKSVKPIIKKLEESIITKPGENPLHKRLQKQSGIPAGINFGSLIGELKSKTRNASNGGLKPVFKKFDAESDAVDSVQDTLNSVGDDKKKVHIDENELGSNILADRRNKLETAAQGWRKRVPQNDATLFTVAGRLERDKVTTNVATPPLTPPNVASPMAVASPGIPPPNTFRSRKQPSSPTKNGFPSGPLRSASYAVVSAAAEPKPRDPRPDRDSFKRSHSVSESISRVDEKEDSPGAERSGCPVRVPRADDETFQAFFAPLQQQERSEGVEVDLDAIDSGSRQLLASEWSRRARRERRHAASRNPLKALAARADIREEYVPPPSTNIREQLIKEKVTANVGLAAEALAALASKEDFSNVALRSAAAPVSAHGTKPLMLLHVKGRRRVQTRLVEPVHSNVNRGDCFILITPDQLYLYIGLYANVIERNRSTDIALHIYNTKDLGCKNATGLIKIDEQVKNYTNKHWIQFWSLLGVTEEVENYKPVETGHADEDEIFESCIVQTNMCYEVLDDELVPIKEYWGQVPKIAMLNQSKVIVFDFGSEMYIWYGKNVPLESRRRAAQLAQELFDEGYNYEECHINPLNAAMYQGARVDSDAPTKVSKTRPEWAILSKVTQHMESILFKEKFLDWPDYTRVIKVKTQENKTNSIEIKPCDAEEMWSNEYQEPDLVLEGSHLGRGTHYYDKENMRHYDINTKSVCKWEIREYDYQKVDSEPEVGEFFSGDSYIIRWEYQITVSGRELNGKPSKHNVTGRDRCAYFCWQGKDATSNEKGAAALLTVELDKEKGPQVRVAQGNEPPAFLNLFQGNLVIHQGKRDVDKSRYRLFVTRGNVSNEAYLVQVPCSVRQLRSRGSMLLVDTEKGCLYIWHGSRSLKHTKNVAIELANKMIARKTNYLYSGDWKITEVREGEEPKEVLEALGVANKQSYNSVMSGGKESGGDVTPRLFHFTDLSGQFEANEVLSPLRHEHLVTPFPFEQKELYSASQPALFLLDDGKNVWLWQGWWPRGEDGELESAEINTGVGAFAARWQALRAAALGSALEYVRVSSDHRDQRNQDDQRPSRDQPDVRVVVAGLEPRAFTDLFDIWTDHDLAAEANIATGHKAGAVTSGAGELSRMRGAGALLPLAALQRRPLPDHVDPHHLEKHLSEQDFLEAFGMTKEDFSVLPAWKQTNLKKDVGLF</sequence>
<feature type="domain" description="HP" evidence="2">
    <location>
        <begin position="1368"/>
        <end position="1431"/>
    </location>
</feature>